<dbReference type="Gene3D" id="3.30.1330.60">
    <property type="entry name" value="OmpA-like domain"/>
    <property type="match status" value="1"/>
</dbReference>
<evidence type="ECO:0000256" key="6">
    <source>
        <dbReference type="SAM" id="SignalP"/>
    </source>
</evidence>
<comment type="subcellular location">
    <subcellularLocation>
        <location evidence="1">Cell outer membrane</location>
    </subcellularLocation>
</comment>
<evidence type="ECO:0000256" key="3">
    <source>
        <dbReference type="ARBA" id="ARBA00023237"/>
    </source>
</evidence>
<gene>
    <name evidence="8" type="ORF">SBA1_910041</name>
</gene>
<keyword evidence="3" id="KW-0998">Cell outer membrane</keyword>
<dbReference type="Proteomes" id="UP000238701">
    <property type="component" value="Unassembled WGS sequence"/>
</dbReference>
<evidence type="ECO:0000256" key="1">
    <source>
        <dbReference type="ARBA" id="ARBA00004442"/>
    </source>
</evidence>
<feature type="chain" id="PRO_5015526723" evidence="6">
    <location>
        <begin position="18"/>
        <end position="544"/>
    </location>
</feature>
<dbReference type="OrthoDB" id="9782229at2"/>
<dbReference type="InterPro" id="IPR036737">
    <property type="entry name" value="OmpA-like_sf"/>
</dbReference>
<feature type="domain" description="OmpA-like" evidence="7">
    <location>
        <begin position="408"/>
        <end position="525"/>
    </location>
</feature>
<feature type="compositionally biased region" description="Basic and acidic residues" evidence="5">
    <location>
        <begin position="289"/>
        <end position="309"/>
    </location>
</feature>
<dbReference type="PRINTS" id="PR01021">
    <property type="entry name" value="OMPADOMAIN"/>
</dbReference>
<dbReference type="PANTHER" id="PTHR30329">
    <property type="entry name" value="STATOR ELEMENT OF FLAGELLAR MOTOR COMPLEX"/>
    <property type="match status" value="1"/>
</dbReference>
<dbReference type="AlphaFoldDB" id="A0A2U3LC58"/>
<dbReference type="InterPro" id="IPR006665">
    <property type="entry name" value="OmpA-like"/>
</dbReference>
<evidence type="ECO:0000256" key="4">
    <source>
        <dbReference type="PROSITE-ProRule" id="PRU00473"/>
    </source>
</evidence>
<dbReference type="InterPro" id="IPR006664">
    <property type="entry name" value="OMP_bac"/>
</dbReference>
<evidence type="ECO:0000256" key="5">
    <source>
        <dbReference type="SAM" id="MobiDB-lite"/>
    </source>
</evidence>
<organism evidence="8 9">
    <name type="scientific">Candidatus Sulfotelmatobacter kueseliae</name>
    <dbReference type="NCBI Taxonomy" id="2042962"/>
    <lineage>
        <taxon>Bacteria</taxon>
        <taxon>Pseudomonadati</taxon>
        <taxon>Acidobacteriota</taxon>
        <taxon>Terriglobia</taxon>
        <taxon>Terriglobales</taxon>
        <taxon>Candidatus Korobacteraceae</taxon>
        <taxon>Candidatus Sulfotelmatobacter</taxon>
    </lineage>
</organism>
<dbReference type="EMBL" id="OMOD01000190">
    <property type="protein sequence ID" value="SPF49493.1"/>
    <property type="molecule type" value="Genomic_DNA"/>
</dbReference>
<dbReference type="InterPro" id="IPR050330">
    <property type="entry name" value="Bact_OuterMem_StrucFunc"/>
</dbReference>
<protein>
    <submittedName>
        <fullName evidence="8">OmpA/MotB domain protein</fullName>
    </submittedName>
</protein>
<keyword evidence="2 4" id="KW-0472">Membrane</keyword>
<evidence type="ECO:0000313" key="8">
    <source>
        <dbReference type="EMBL" id="SPF49493.1"/>
    </source>
</evidence>
<dbReference type="CDD" id="cd07185">
    <property type="entry name" value="OmpA_C-like"/>
    <property type="match status" value="1"/>
</dbReference>
<evidence type="ECO:0000259" key="7">
    <source>
        <dbReference type="PROSITE" id="PS51123"/>
    </source>
</evidence>
<name>A0A2U3LC58_9BACT</name>
<dbReference type="GO" id="GO:0009279">
    <property type="term" value="C:cell outer membrane"/>
    <property type="evidence" value="ECO:0007669"/>
    <property type="project" value="UniProtKB-SubCell"/>
</dbReference>
<sequence>MKKLSLAIIVFAAAALAAGQTQTAPATTTATSSAAMPVATVSRTTKAMHYRLQGGSTKIDFRGTDLLQGASGEAKVDGKKINFEIDAKFQGVEDATKFGLEYLTYVLWAVSPQGRPVNLGEVYLDHRGSAQLKAFTDLQTFGMIVTAEPYFAVTQPGNMVVMESVSISGAATENIDARYELVTRGTYSSTNAHIEGAIFGIDSKTPLELFEARNAVRIAHIAAADKYAASILSKAGQQLMHAEDLYRQKQNRAAVEAAAKEATETAEEARLMAVKQKAEEEAQAAAAAREAKARADADAEAKRRADAEAARQQAEQAKAEAEQAKAEAVAAAQEAARQKDEAEKAKAEAVAQQQALAAETEKAKAAAAQSENLRQQAESLRQQAEQEKAELRARLLQQLNQVLATRDSARGLIANMSDVLFRSGSYELLPGARERLAKVSGIVLAYPSLHLAVEGHTDSVGGDEYNQNLSERRAESVRDYFVQQGIQAGSIVARGFGKTDPIASNDTPEGRQQNRRVELILSGDAIGTDDKLAPAPAAYTPQHQ</sequence>
<evidence type="ECO:0000256" key="2">
    <source>
        <dbReference type="ARBA" id="ARBA00023136"/>
    </source>
</evidence>
<reference evidence="9" key="1">
    <citation type="submission" date="2018-02" db="EMBL/GenBank/DDBJ databases">
        <authorList>
            <person name="Hausmann B."/>
        </authorList>
    </citation>
    <scope>NUCLEOTIDE SEQUENCE [LARGE SCALE GENOMIC DNA]</scope>
    <source>
        <strain evidence="9">Peat soil MAG SbA1</strain>
    </source>
</reference>
<dbReference type="InterPro" id="IPR006690">
    <property type="entry name" value="OMPA-like_CS"/>
</dbReference>
<feature type="region of interest" description="Disordered" evidence="5">
    <location>
        <begin position="283"/>
        <end position="325"/>
    </location>
</feature>
<dbReference type="Pfam" id="PF00691">
    <property type="entry name" value="OmpA"/>
    <property type="match status" value="1"/>
</dbReference>
<dbReference type="PANTHER" id="PTHR30329:SF21">
    <property type="entry name" value="LIPOPROTEIN YIAD-RELATED"/>
    <property type="match status" value="1"/>
</dbReference>
<feature type="signal peptide" evidence="6">
    <location>
        <begin position="1"/>
        <end position="17"/>
    </location>
</feature>
<evidence type="ECO:0000313" key="9">
    <source>
        <dbReference type="Proteomes" id="UP000238701"/>
    </source>
</evidence>
<accession>A0A2U3LC58</accession>
<feature type="region of interest" description="Disordered" evidence="5">
    <location>
        <begin position="525"/>
        <end position="544"/>
    </location>
</feature>
<dbReference type="SUPFAM" id="SSF103088">
    <property type="entry name" value="OmpA-like"/>
    <property type="match status" value="1"/>
</dbReference>
<keyword evidence="6" id="KW-0732">Signal</keyword>
<proteinExistence type="predicted"/>
<dbReference type="PROSITE" id="PS51123">
    <property type="entry name" value="OMPA_2"/>
    <property type="match status" value="1"/>
</dbReference>
<dbReference type="PROSITE" id="PS01068">
    <property type="entry name" value="OMPA_1"/>
    <property type="match status" value="1"/>
</dbReference>